<proteinExistence type="predicted"/>
<dbReference type="AlphaFoldDB" id="A0AAV5JQA7"/>
<reference evidence="2 3" key="1">
    <citation type="journal article" date="2021" name="Commun. Biol.">
        <title>The genome of Shorea leprosula (Dipterocarpaceae) highlights the ecological relevance of drought in aseasonal tropical rainforests.</title>
        <authorList>
            <person name="Ng K.K.S."/>
            <person name="Kobayashi M.J."/>
            <person name="Fawcett J.A."/>
            <person name="Hatakeyama M."/>
            <person name="Paape T."/>
            <person name="Ng C.H."/>
            <person name="Ang C.C."/>
            <person name="Tnah L.H."/>
            <person name="Lee C.T."/>
            <person name="Nishiyama T."/>
            <person name="Sese J."/>
            <person name="O'Brien M.J."/>
            <person name="Copetti D."/>
            <person name="Mohd Noor M.I."/>
            <person name="Ong R.C."/>
            <person name="Putra M."/>
            <person name="Sireger I.Z."/>
            <person name="Indrioko S."/>
            <person name="Kosugi Y."/>
            <person name="Izuno A."/>
            <person name="Isagi Y."/>
            <person name="Lee S.L."/>
            <person name="Shimizu K.K."/>
        </authorList>
    </citation>
    <scope>NUCLEOTIDE SEQUENCE [LARGE SCALE GENOMIC DNA]</scope>
    <source>
        <strain evidence="2">214</strain>
    </source>
</reference>
<evidence type="ECO:0000256" key="1">
    <source>
        <dbReference type="SAM" id="MobiDB-lite"/>
    </source>
</evidence>
<name>A0AAV5JQA7_9ROSI</name>
<protein>
    <submittedName>
        <fullName evidence="2">Uncharacterized protein</fullName>
    </submittedName>
</protein>
<dbReference type="Proteomes" id="UP001054252">
    <property type="component" value="Unassembled WGS sequence"/>
</dbReference>
<gene>
    <name evidence="2" type="ORF">SLEP1_g24555</name>
</gene>
<accession>A0AAV5JQA7</accession>
<evidence type="ECO:0000313" key="2">
    <source>
        <dbReference type="EMBL" id="GKV13559.1"/>
    </source>
</evidence>
<dbReference type="EMBL" id="BPVZ01000039">
    <property type="protein sequence ID" value="GKV13559.1"/>
    <property type="molecule type" value="Genomic_DNA"/>
</dbReference>
<comment type="caution">
    <text evidence="2">The sequence shown here is derived from an EMBL/GenBank/DDBJ whole genome shotgun (WGS) entry which is preliminary data.</text>
</comment>
<feature type="region of interest" description="Disordered" evidence="1">
    <location>
        <begin position="28"/>
        <end position="57"/>
    </location>
</feature>
<evidence type="ECO:0000313" key="3">
    <source>
        <dbReference type="Proteomes" id="UP001054252"/>
    </source>
</evidence>
<organism evidence="2 3">
    <name type="scientific">Rubroshorea leprosula</name>
    <dbReference type="NCBI Taxonomy" id="152421"/>
    <lineage>
        <taxon>Eukaryota</taxon>
        <taxon>Viridiplantae</taxon>
        <taxon>Streptophyta</taxon>
        <taxon>Embryophyta</taxon>
        <taxon>Tracheophyta</taxon>
        <taxon>Spermatophyta</taxon>
        <taxon>Magnoliopsida</taxon>
        <taxon>eudicotyledons</taxon>
        <taxon>Gunneridae</taxon>
        <taxon>Pentapetalae</taxon>
        <taxon>rosids</taxon>
        <taxon>malvids</taxon>
        <taxon>Malvales</taxon>
        <taxon>Dipterocarpaceae</taxon>
        <taxon>Rubroshorea</taxon>
    </lineage>
</organism>
<sequence>MQIHFDSSSDLKTRAHCYGKAMDVGSTMVSKNNHNQNLGGATQSLAPMEKEQQLDNQQSNYDDSSYLYAMFLDLKERILETGQKIEKFLQALFNNNIDEADLNVETVSLRTKFEDLNMRLQEFEK</sequence>
<keyword evidence="3" id="KW-1185">Reference proteome</keyword>
<feature type="compositionally biased region" description="Polar residues" evidence="1">
    <location>
        <begin position="28"/>
        <end position="45"/>
    </location>
</feature>